<protein>
    <submittedName>
        <fullName evidence="2">Uncharacterized protein</fullName>
    </submittedName>
</protein>
<dbReference type="EMBL" id="UINC01027021">
    <property type="protein sequence ID" value="SVB05530.1"/>
    <property type="molecule type" value="Genomic_DNA"/>
</dbReference>
<feature type="region of interest" description="Disordered" evidence="1">
    <location>
        <begin position="1"/>
        <end position="28"/>
    </location>
</feature>
<name>A0A382AVD6_9ZZZZ</name>
<accession>A0A382AVD6</accession>
<feature type="non-terminal residue" evidence="2">
    <location>
        <position position="1"/>
    </location>
</feature>
<proteinExistence type="predicted"/>
<reference evidence="2" key="1">
    <citation type="submission" date="2018-05" db="EMBL/GenBank/DDBJ databases">
        <authorList>
            <person name="Lanie J.A."/>
            <person name="Ng W.-L."/>
            <person name="Kazmierczak K.M."/>
            <person name="Andrzejewski T.M."/>
            <person name="Davidsen T.M."/>
            <person name="Wayne K.J."/>
            <person name="Tettelin H."/>
            <person name="Glass J.I."/>
            <person name="Rusch D."/>
            <person name="Podicherti R."/>
            <person name="Tsui H.-C.T."/>
            <person name="Winkler M.E."/>
        </authorList>
    </citation>
    <scope>NUCLEOTIDE SEQUENCE</scope>
</reference>
<feature type="non-terminal residue" evidence="2">
    <location>
        <position position="40"/>
    </location>
</feature>
<evidence type="ECO:0000313" key="2">
    <source>
        <dbReference type="EMBL" id="SVB05530.1"/>
    </source>
</evidence>
<sequence length="40" mass="4448">LELHRSTCGGGGDPYGTRSRRKAFSNLRVDSSKRLNRSVL</sequence>
<gene>
    <name evidence="2" type="ORF">METZ01_LOCUS158384</name>
</gene>
<evidence type="ECO:0000256" key="1">
    <source>
        <dbReference type="SAM" id="MobiDB-lite"/>
    </source>
</evidence>
<organism evidence="2">
    <name type="scientific">marine metagenome</name>
    <dbReference type="NCBI Taxonomy" id="408172"/>
    <lineage>
        <taxon>unclassified sequences</taxon>
        <taxon>metagenomes</taxon>
        <taxon>ecological metagenomes</taxon>
    </lineage>
</organism>
<dbReference type="AlphaFoldDB" id="A0A382AVD6"/>